<evidence type="ECO:0000256" key="11">
    <source>
        <dbReference type="ARBA" id="ARBA00023136"/>
    </source>
</evidence>
<dbReference type="GO" id="GO:0020037">
    <property type="term" value="F:heme binding"/>
    <property type="evidence" value="ECO:0007669"/>
    <property type="project" value="TreeGrafter"/>
</dbReference>
<feature type="transmembrane region" description="Helical" evidence="12">
    <location>
        <begin position="153"/>
        <end position="174"/>
    </location>
</feature>
<dbReference type="PANTHER" id="PTHR30485">
    <property type="entry name" value="NI/FE-HYDROGENASE 1 B-TYPE CYTOCHROME SUBUNIT"/>
    <property type="match status" value="1"/>
</dbReference>
<name>A0A9J7BP86_9BACT</name>
<evidence type="ECO:0000313" key="15">
    <source>
        <dbReference type="Proteomes" id="UP001059380"/>
    </source>
</evidence>
<keyword evidence="15" id="KW-1185">Reference proteome</keyword>
<feature type="domain" description="Cytochrome b561 bacterial/Ni-hydrogenase" evidence="13">
    <location>
        <begin position="35"/>
        <end position="239"/>
    </location>
</feature>
<keyword evidence="9 12" id="KW-1133">Transmembrane helix</keyword>
<feature type="transmembrane region" description="Helical" evidence="12">
    <location>
        <begin position="81"/>
        <end position="103"/>
    </location>
</feature>
<keyword evidence="5" id="KW-0349">Heme</keyword>
<evidence type="ECO:0000256" key="7">
    <source>
        <dbReference type="ARBA" id="ARBA00022723"/>
    </source>
</evidence>
<evidence type="ECO:0000256" key="6">
    <source>
        <dbReference type="ARBA" id="ARBA00022692"/>
    </source>
</evidence>
<dbReference type="SUPFAM" id="SSF81342">
    <property type="entry name" value="Transmembrane di-heme cytochromes"/>
    <property type="match status" value="1"/>
</dbReference>
<comment type="similarity">
    <text evidence="2">Belongs to the HupC/HyaC/HydC family.</text>
</comment>
<feature type="transmembrane region" description="Helical" evidence="12">
    <location>
        <begin position="42"/>
        <end position="61"/>
    </location>
</feature>
<feature type="transmembrane region" description="Helical" evidence="12">
    <location>
        <begin position="205"/>
        <end position="223"/>
    </location>
</feature>
<dbReference type="EMBL" id="CP093313">
    <property type="protein sequence ID" value="UWZ82949.1"/>
    <property type="molecule type" value="Genomic_DNA"/>
</dbReference>
<evidence type="ECO:0000256" key="4">
    <source>
        <dbReference type="ARBA" id="ARBA00022475"/>
    </source>
</evidence>
<keyword evidence="8" id="KW-0249">Electron transport</keyword>
<evidence type="ECO:0000256" key="9">
    <source>
        <dbReference type="ARBA" id="ARBA00022989"/>
    </source>
</evidence>
<keyword evidence="6 12" id="KW-0812">Transmembrane</keyword>
<dbReference type="PRINTS" id="PR00161">
    <property type="entry name" value="NIHGNASECYTB"/>
</dbReference>
<dbReference type="Proteomes" id="UP001059380">
    <property type="component" value="Chromosome"/>
</dbReference>
<evidence type="ECO:0000313" key="14">
    <source>
        <dbReference type="EMBL" id="UWZ82949.1"/>
    </source>
</evidence>
<evidence type="ECO:0000256" key="1">
    <source>
        <dbReference type="ARBA" id="ARBA00004651"/>
    </source>
</evidence>
<dbReference type="GO" id="GO:0009055">
    <property type="term" value="F:electron transfer activity"/>
    <property type="evidence" value="ECO:0007669"/>
    <property type="project" value="InterPro"/>
</dbReference>
<keyword evidence="10" id="KW-0408">Iron</keyword>
<keyword evidence="3" id="KW-0813">Transport</keyword>
<dbReference type="GO" id="GO:0005886">
    <property type="term" value="C:plasma membrane"/>
    <property type="evidence" value="ECO:0007669"/>
    <property type="project" value="UniProtKB-SubCell"/>
</dbReference>
<keyword evidence="7" id="KW-0479">Metal-binding</keyword>
<accession>A0A9J7BP86</accession>
<evidence type="ECO:0000256" key="5">
    <source>
        <dbReference type="ARBA" id="ARBA00022617"/>
    </source>
</evidence>
<evidence type="ECO:0000256" key="2">
    <source>
        <dbReference type="ARBA" id="ARBA00008622"/>
    </source>
</evidence>
<evidence type="ECO:0000256" key="10">
    <source>
        <dbReference type="ARBA" id="ARBA00023004"/>
    </source>
</evidence>
<dbReference type="PANTHER" id="PTHR30485:SF0">
    <property type="entry name" value="NI_FE-HYDROGENASE 1 B-TYPE CYTOCHROME SUBUNIT-RELATED"/>
    <property type="match status" value="1"/>
</dbReference>
<organism evidence="14 15">
    <name type="scientific">Occallatibacter riparius</name>
    <dbReference type="NCBI Taxonomy" id="1002689"/>
    <lineage>
        <taxon>Bacteria</taxon>
        <taxon>Pseudomonadati</taxon>
        <taxon>Acidobacteriota</taxon>
        <taxon>Terriglobia</taxon>
        <taxon>Terriglobales</taxon>
        <taxon>Acidobacteriaceae</taxon>
        <taxon>Occallatibacter</taxon>
    </lineage>
</organism>
<dbReference type="GO" id="GO:0005506">
    <property type="term" value="F:iron ion binding"/>
    <property type="evidence" value="ECO:0007669"/>
    <property type="project" value="InterPro"/>
</dbReference>
<dbReference type="AlphaFoldDB" id="A0A9J7BP86"/>
<evidence type="ECO:0000259" key="13">
    <source>
        <dbReference type="Pfam" id="PF01292"/>
    </source>
</evidence>
<dbReference type="InterPro" id="IPR011577">
    <property type="entry name" value="Cyt_b561_bac/Ni-Hgenase"/>
</dbReference>
<dbReference type="Gene3D" id="1.20.950.20">
    <property type="entry name" value="Transmembrane di-heme cytochromes, Chain C"/>
    <property type="match status" value="1"/>
</dbReference>
<sequence>MSTPSASIKGKGRLNGWGNHEGWGSHPVEYRRVYVWEMPVRAYHWINAICMVLLCVTGYLIGKPIRAFAAVEAYQQYWFGWIRFIHFASAYVWAFNFLARIYWGFVGNKYAKWNNFFPLTRKQRQEIVDVVKTDVLQTKLHGGISTGHNSLAAFIYFLTFLAFCVQCITGFALYSSMSNSFIPRMFTWIVPLLGGEMGVRQVHHIFLWFFVTFIVVHIYLSFYHDYIEGRGTISSIIGGWKFERDPHQKD</sequence>
<proteinExistence type="inferred from homology"/>
<gene>
    <name evidence="14" type="primary">cybH</name>
    <name evidence="14" type="ORF">MOP44_20550</name>
</gene>
<dbReference type="InterPro" id="IPR051542">
    <property type="entry name" value="Hydrogenase_cytochrome"/>
</dbReference>
<protein>
    <submittedName>
        <fullName evidence="14">Ni/Fe-hydrogenase, b-type cytochrome subunit</fullName>
    </submittedName>
</protein>
<reference evidence="14" key="1">
    <citation type="submission" date="2021-04" db="EMBL/GenBank/DDBJ databases">
        <title>Phylogenetic analysis of Acidobacteriaceae.</title>
        <authorList>
            <person name="Qiu L."/>
            <person name="Zhang Q."/>
        </authorList>
    </citation>
    <scope>NUCLEOTIDE SEQUENCE</scope>
    <source>
        <strain evidence="14">DSM 25168</strain>
    </source>
</reference>
<dbReference type="InterPro" id="IPR000516">
    <property type="entry name" value="Ni-dep_Hydgase_cyt-B"/>
</dbReference>
<dbReference type="InterPro" id="IPR016174">
    <property type="entry name" value="Di-haem_cyt_TM"/>
</dbReference>
<dbReference type="NCBIfam" id="TIGR02125">
    <property type="entry name" value="CytB-hydogenase"/>
    <property type="match status" value="1"/>
</dbReference>
<comment type="subcellular location">
    <subcellularLocation>
        <location evidence="1">Cell membrane</location>
        <topology evidence="1">Multi-pass membrane protein</topology>
    </subcellularLocation>
</comment>
<evidence type="ECO:0000256" key="12">
    <source>
        <dbReference type="SAM" id="Phobius"/>
    </source>
</evidence>
<evidence type="ECO:0000256" key="3">
    <source>
        <dbReference type="ARBA" id="ARBA00022448"/>
    </source>
</evidence>
<dbReference type="GO" id="GO:0022904">
    <property type="term" value="P:respiratory electron transport chain"/>
    <property type="evidence" value="ECO:0007669"/>
    <property type="project" value="InterPro"/>
</dbReference>
<evidence type="ECO:0000256" key="8">
    <source>
        <dbReference type="ARBA" id="ARBA00022982"/>
    </source>
</evidence>
<keyword evidence="11 12" id="KW-0472">Membrane</keyword>
<dbReference type="KEGG" id="orp:MOP44_20550"/>
<dbReference type="RefSeq" id="WP_260792282.1">
    <property type="nucleotide sequence ID" value="NZ_CP093313.1"/>
</dbReference>
<keyword evidence="4" id="KW-1003">Cell membrane</keyword>
<dbReference type="Pfam" id="PF01292">
    <property type="entry name" value="Ni_hydr_CYTB"/>
    <property type="match status" value="1"/>
</dbReference>